<reference evidence="13 14" key="1">
    <citation type="submission" date="2020-05" db="EMBL/GenBank/DDBJ databases">
        <authorList>
            <person name="Casaregola S."/>
            <person name="Devillers H."/>
            <person name="Grondin C."/>
        </authorList>
    </citation>
    <scope>NUCLEOTIDE SEQUENCE [LARGE SCALE GENOMIC DNA]</scope>
    <source>
        <strain evidence="13 14">CLIB 1767</strain>
    </source>
</reference>
<dbReference type="EMBL" id="CAEFZW010000002">
    <property type="protein sequence ID" value="CAB4252835.1"/>
    <property type="molecule type" value="Genomic_DNA"/>
</dbReference>
<accession>A0A8H2ZFY0</accession>
<evidence type="ECO:0000259" key="12">
    <source>
        <dbReference type="PROSITE" id="PS51746"/>
    </source>
</evidence>
<evidence type="ECO:0000256" key="11">
    <source>
        <dbReference type="SAM" id="MobiDB-lite"/>
    </source>
</evidence>
<evidence type="ECO:0000256" key="2">
    <source>
        <dbReference type="ARBA" id="ARBA00001946"/>
    </source>
</evidence>
<dbReference type="InterPro" id="IPR001932">
    <property type="entry name" value="PPM-type_phosphatase-like_dom"/>
</dbReference>
<evidence type="ECO:0000256" key="7">
    <source>
        <dbReference type="ARBA" id="ARBA00022912"/>
    </source>
</evidence>
<evidence type="ECO:0000256" key="3">
    <source>
        <dbReference type="ARBA" id="ARBA00006702"/>
    </source>
</evidence>
<comment type="caution">
    <text evidence="13">The sequence shown here is derived from an EMBL/GenBank/DDBJ whole genome shotgun (WGS) entry which is preliminary data.</text>
</comment>
<evidence type="ECO:0000313" key="14">
    <source>
        <dbReference type="Proteomes" id="UP000644660"/>
    </source>
</evidence>
<comment type="similarity">
    <text evidence="3 10">Belongs to the PP2C family.</text>
</comment>
<dbReference type="FunFam" id="3.60.40.10:FF:000016">
    <property type="entry name" value="Protein phosphatase 2C"/>
    <property type="match status" value="1"/>
</dbReference>
<dbReference type="EC" id="3.1.3.16" evidence="4"/>
<dbReference type="PROSITE" id="PS01032">
    <property type="entry name" value="PPM_1"/>
    <property type="match status" value="1"/>
</dbReference>
<dbReference type="GO" id="GO:0046872">
    <property type="term" value="F:metal ion binding"/>
    <property type="evidence" value="ECO:0007669"/>
    <property type="project" value="UniProtKB-KW"/>
</dbReference>
<feature type="compositionally biased region" description="Basic and acidic residues" evidence="11">
    <location>
        <begin position="426"/>
        <end position="447"/>
    </location>
</feature>
<dbReference type="PANTHER" id="PTHR13832">
    <property type="entry name" value="PROTEIN PHOSPHATASE 2C"/>
    <property type="match status" value="1"/>
</dbReference>
<dbReference type="AlphaFoldDB" id="A0A8H2ZFY0"/>
<feature type="region of interest" description="Disordered" evidence="11">
    <location>
        <begin position="475"/>
        <end position="497"/>
    </location>
</feature>
<dbReference type="SUPFAM" id="SSF81606">
    <property type="entry name" value="PP2C-like"/>
    <property type="match status" value="1"/>
</dbReference>
<dbReference type="CDD" id="cd00143">
    <property type="entry name" value="PP2Cc"/>
    <property type="match status" value="1"/>
</dbReference>
<feature type="domain" description="PPM-type phosphatase" evidence="12">
    <location>
        <begin position="23"/>
        <end position="303"/>
    </location>
</feature>
<keyword evidence="6 10" id="KW-0378">Hydrolase</keyword>
<protein>
    <recommendedName>
        <fullName evidence="4">protein-serine/threonine phosphatase</fullName>
        <ecNumber evidence="4">3.1.3.16</ecNumber>
    </recommendedName>
</protein>
<dbReference type="Gene3D" id="3.60.40.10">
    <property type="entry name" value="PPM-type phosphatase domain"/>
    <property type="match status" value="1"/>
</dbReference>
<proteinExistence type="inferred from homology"/>
<keyword evidence="5" id="KW-0479">Metal-binding</keyword>
<dbReference type="GO" id="GO:0010508">
    <property type="term" value="P:positive regulation of autophagy"/>
    <property type="evidence" value="ECO:0007669"/>
    <property type="project" value="UniProtKB-ARBA"/>
</dbReference>
<dbReference type="GO" id="GO:0004722">
    <property type="term" value="F:protein serine/threonine phosphatase activity"/>
    <property type="evidence" value="ECO:0007669"/>
    <property type="project" value="UniProtKB-EC"/>
</dbReference>
<organism evidence="13 14">
    <name type="scientific">Maudiozyma barnettii</name>
    <dbReference type="NCBI Taxonomy" id="61262"/>
    <lineage>
        <taxon>Eukaryota</taxon>
        <taxon>Fungi</taxon>
        <taxon>Dikarya</taxon>
        <taxon>Ascomycota</taxon>
        <taxon>Saccharomycotina</taxon>
        <taxon>Saccharomycetes</taxon>
        <taxon>Saccharomycetales</taxon>
        <taxon>Saccharomycetaceae</taxon>
        <taxon>Maudiozyma</taxon>
    </lineage>
</organism>
<evidence type="ECO:0000256" key="6">
    <source>
        <dbReference type="ARBA" id="ARBA00022801"/>
    </source>
</evidence>
<dbReference type="InterPro" id="IPR000222">
    <property type="entry name" value="PP2C_BS"/>
</dbReference>
<dbReference type="Pfam" id="PF00481">
    <property type="entry name" value="PP2C"/>
    <property type="match status" value="1"/>
</dbReference>
<name>A0A8H2ZFY0_9SACH</name>
<dbReference type="InterPro" id="IPR036457">
    <property type="entry name" value="PPM-type-like_dom_sf"/>
</dbReference>
<dbReference type="SMART" id="SM00332">
    <property type="entry name" value="PP2Cc"/>
    <property type="match status" value="1"/>
</dbReference>
<comment type="catalytic activity">
    <reaction evidence="9">
        <text>O-phospho-L-threonyl-[protein] + H2O = L-threonyl-[protein] + phosphate</text>
        <dbReference type="Rhea" id="RHEA:47004"/>
        <dbReference type="Rhea" id="RHEA-COMP:11060"/>
        <dbReference type="Rhea" id="RHEA-COMP:11605"/>
        <dbReference type="ChEBI" id="CHEBI:15377"/>
        <dbReference type="ChEBI" id="CHEBI:30013"/>
        <dbReference type="ChEBI" id="CHEBI:43474"/>
        <dbReference type="ChEBI" id="CHEBI:61977"/>
        <dbReference type="EC" id="3.1.3.16"/>
    </reaction>
    <physiologicalReaction direction="left-to-right" evidence="9">
        <dbReference type="Rhea" id="RHEA:47005"/>
    </physiologicalReaction>
</comment>
<evidence type="ECO:0000256" key="4">
    <source>
        <dbReference type="ARBA" id="ARBA00013081"/>
    </source>
</evidence>
<gene>
    <name evidence="13" type="ORF">KABA2_02S05610</name>
</gene>
<dbReference type="GO" id="GO:1903753">
    <property type="term" value="P:negative regulation of p38MAPK cascade"/>
    <property type="evidence" value="ECO:0007669"/>
    <property type="project" value="UniProtKB-ARBA"/>
</dbReference>
<sequence>MGQILSNPVIDKEKSEGSDGFTAFGLCTMQGWRMSMEDSHLTEPDILDSKQEDQLALYAVFDGHGGGGVSTRCSTRMTSLIRHLVHHASDYYMTVDKKAVNYGKLLIKAFLEIDEDISKDQELVREQSGSTATVVLISKKLNKVICANAGDSRTVLSSDGLAKALSFDHKPNLTNEIGRIVAAGGYIEMGRVNGNLALSRAVGDFTYKGDTTLPPQEQIVTAFPDIMEHTLDYKSDEFVILACDGIWDCLSSQDCVNLIHFGINKGNMALTDISARIIDVCCAPTIEGTGIGCDNMSITIVALLKDNESLDQWFQRIRMKNIRDVISFEEKRRRIFSQYLPKDRTQLFAITTPTNEVQETRELTHEINPRYQTIADETQQFGNPMKTELEVENDNSIANKEIPIPKPKRGSLDLFEIEKKIEDGIKEKQKIGQDNENRNNDNDNEKRGKTHEKHSIFNPTTLGNMLTSFTTAAIGEAAPFLSEEEEESEKETQQSKK</sequence>
<evidence type="ECO:0000256" key="1">
    <source>
        <dbReference type="ARBA" id="ARBA00001936"/>
    </source>
</evidence>
<evidence type="ECO:0000256" key="8">
    <source>
        <dbReference type="ARBA" id="ARBA00023211"/>
    </source>
</evidence>
<dbReference type="InterPro" id="IPR015655">
    <property type="entry name" value="PP2C"/>
</dbReference>
<evidence type="ECO:0000256" key="5">
    <source>
        <dbReference type="ARBA" id="ARBA00022723"/>
    </source>
</evidence>
<comment type="cofactor">
    <cofactor evidence="1">
        <name>Mn(2+)</name>
        <dbReference type="ChEBI" id="CHEBI:29035"/>
    </cofactor>
</comment>
<comment type="cofactor">
    <cofactor evidence="2">
        <name>Mg(2+)</name>
        <dbReference type="ChEBI" id="CHEBI:18420"/>
    </cofactor>
</comment>
<dbReference type="RefSeq" id="XP_041404873.1">
    <property type="nucleotide sequence ID" value="XM_041548939.1"/>
</dbReference>
<dbReference type="GeneID" id="64855976"/>
<dbReference type="Proteomes" id="UP000644660">
    <property type="component" value="Unassembled WGS sequence"/>
</dbReference>
<keyword evidence="14" id="KW-1185">Reference proteome</keyword>
<dbReference type="PROSITE" id="PS51746">
    <property type="entry name" value="PPM_2"/>
    <property type="match status" value="1"/>
</dbReference>
<evidence type="ECO:0000256" key="9">
    <source>
        <dbReference type="ARBA" id="ARBA00048832"/>
    </source>
</evidence>
<dbReference type="GO" id="GO:1904289">
    <property type="term" value="P:regulation of mitotic DNA damage checkpoint"/>
    <property type="evidence" value="ECO:0007669"/>
    <property type="project" value="UniProtKB-ARBA"/>
</dbReference>
<keyword evidence="7 10" id="KW-0904">Protein phosphatase</keyword>
<evidence type="ECO:0000256" key="10">
    <source>
        <dbReference type="RuleBase" id="RU003465"/>
    </source>
</evidence>
<feature type="region of interest" description="Disordered" evidence="11">
    <location>
        <begin position="426"/>
        <end position="462"/>
    </location>
</feature>
<dbReference type="PANTHER" id="PTHR13832:SF565">
    <property type="entry name" value="AT28366P-RELATED"/>
    <property type="match status" value="1"/>
</dbReference>
<evidence type="ECO:0000313" key="13">
    <source>
        <dbReference type="EMBL" id="CAB4252835.1"/>
    </source>
</evidence>
<keyword evidence="8" id="KW-0464">Manganese</keyword>